<accession>G2XU48</accession>
<proteinExistence type="predicted"/>
<dbReference type="EMBL" id="FQ790267">
    <property type="protein sequence ID" value="CCD44018.1"/>
    <property type="molecule type" value="Genomic_DNA"/>
</dbReference>
<evidence type="ECO:0000313" key="2">
    <source>
        <dbReference type="EMBL" id="CCD44018.1"/>
    </source>
</evidence>
<sequence>MRQSDDDDDTGERCVASYPSPDDDQVAALEKRLTPKTAMATLNTDLYTIEIGQYKECAEAQRDSGIDKNFLFDNSGAACIPNIVQLTNSAAKQVVPGLNFERKFITWLGSSVTLPGGWVMPSANWVAKAIMGDADFGTPFKMHSAQLKTRTQADGSEFPINVMTYGFGHSDGVYAGTRLTKARTQANLALLVAEVNGDKGTWFRLANPAIVVNNKRMSQENIRNAAGVFNYLAFAPPGGDAIWNKWMRVSNWIDLTCYVFDTEYQWGQNPPLAAGEPTAPQGQTPSLRTLYAYWIDRHLAGIEANAAAWANLAARDYPLKYPPTAEEKKDRAWITAAFGTNGFATAPNMRFPRVAAVVGASIYGAYGNAQMTLDGSDNTPNPAIGVPTRIQS</sequence>
<dbReference type="HOGENOM" id="CLU_703966_0_0_1"/>
<name>G2XU48_BOTF4</name>
<feature type="compositionally biased region" description="Acidic residues" evidence="1">
    <location>
        <begin position="1"/>
        <end position="10"/>
    </location>
</feature>
<dbReference type="STRING" id="999810.G2XU48"/>
<organism evidence="2 3">
    <name type="scientific">Botryotinia fuckeliana (strain T4)</name>
    <name type="common">Noble rot fungus</name>
    <name type="synonym">Botrytis cinerea</name>
    <dbReference type="NCBI Taxonomy" id="999810"/>
    <lineage>
        <taxon>Eukaryota</taxon>
        <taxon>Fungi</taxon>
        <taxon>Dikarya</taxon>
        <taxon>Ascomycota</taxon>
        <taxon>Pezizomycotina</taxon>
        <taxon>Leotiomycetes</taxon>
        <taxon>Helotiales</taxon>
        <taxon>Sclerotiniaceae</taxon>
        <taxon>Botrytis</taxon>
    </lineage>
</organism>
<dbReference type="Proteomes" id="UP000008177">
    <property type="component" value="Unplaced contigs"/>
</dbReference>
<gene>
    <name evidence="2" type="ORF">BofuT4_P062280.1</name>
</gene>
<protein>
    <submittedName>
        <fullName evidence="2">Uncharacterized protein</fullName>
    </submittedName>
</protein>
<reference evidence="3" key="1">
    <citation type="journal article" date="2011" name="PLoS Genet.">
        <title>Genomic analysis of the necrotrophic fungal pathogens Sclerotinia sclerotiorum and Botrytis cinerea.</title>
        <authorList>
            <person name="Amselem J."/>
            <person name="Cuomo C.A."/>
            <person name="van Kan J.A."/>
            <person name="Viaud M."/>
            <person name="Benito E.P."/>
            <person name="Couloux A."/>
            <person name="Coutinho P.M."/>
            <person name="de Vries R.P."/>
            <person name="Dyer P.S."/>
            <person name="Fillinger S."/>
            <person name="Fournier E."/>
            <person name="Gout L."/>
            <person name="Hahn M."/>
            <person name="Kohn L."/>
            <person name="Lapalu N."/>
            <person name="Plummer K.M."/>
            <person name="Pradier J.M."/>
            <person name="Quevillon E."/>
            <person name="Sharon A."/>
            <person name="Simon A."/>
            <person name="ten Have A."/>
            <person name="Tudzynski B."/>
            <person name="Tudzynski P."/>
            <person name="Wincker P."/>
            <person name="Andrew M."/>
            <person name="Anthouard V."/>
            <person name="Beever R.E."/>
            <person name="Beffa R."/>
            <person name="Benoit I."/>
            <person name="Bouzid O."/>
            <person name="Brault B."/>
            <person name="Chen Z."/>
            <person name="Choquer M."/>
            <person name="Collemare J."/>
            <person name="Cotton P."/>
            <person name="Danchin E.G."/>
            <person name="Da Silva C."/>
            <person name="Gautier A."/>
            <person name="Giraud C."/>
            <person name="Giraud T."/>
            <person name="Gonzalez C."/>
            <person name="Grossetete S."/>
            <person name="Guldener U."/>
            <person name="Henrissat B."/>
            <person name="Howlett B.J."/>
            <person name="Kodira C."/>
            <person name="Kretschmer M."/>
            <person name="Lappartient A."/>
            <person name="Leroch M."/>
            <person name="Levis C."/>
            <person name="Mauceli E."/>
            <person name="Neuveglise C."/>
            <person name="Oeser B."/>
            <person name="Pearson M."/>
            <person name="Poulain J."/>
            <person name="Poussereau N."/>
            <person name="Quesneville H."/>
            <person name="Rascle C."/>
            <person name="Schumacher J."/>
            <person name="Segurens B."/>
            <person name="Sexton A."/>
            <person name="Silva E."/>
            <person name="Sirven C."/>
            <person name="Soanes D.M."/>
            <person name="Talbot N.J."/>
            <person name="Templeton M."/>
            <person name="Yandava C."/>
            <person name="Yarden O."/>
            <person name="Zeng Q."/>
            <person name="Rollins J.A."/>
            <person name="Lebrun M.H."/>
            <person name="Dickman M."/>
        </authorList>
    </citation>
    <scope>NUCLEOTIDE SEQUENCE [LARGE SCALE GENOMIC DNA]</scope>
    <source>
        <strain evidence="3">T4</strain>
    </source>
</reference>
<dbReference type="OrthoDB" id="3791699at2759"/>
<feature type="region of interest" description="Disordered" evidence="1">
    <location>
        <begin position="1"/>
        <end position="22"/>
    </location>
</feature>
<dbReference type="InParanoid" id="G2XU48"/>
<evidence type="ECO:0000313" key="3">
    <source>
        <dbReference type="Proteomes" id="UP000008177"/>
    </source>
</evidence>
<evidence type="ECO:0000256" key="1">
    <source>
        <dbReference type="SAM" id="MobiDB-lite"/>
    </source>
</evidence>
<dbReference type="AlphaFoldDB" id="G2XU48"/>